<accession>A0A481Z5Z5</accession>
<proteinExistence type="predicted"/>
<reference evidence="1" key="1">
    <citation type="journal article" date="2019" name="MBio">
        <title>Virus Genomes from Deep Sea Sediments Expand the Ocean Megavirome and Support Independent Origins of Viral Gigantism.</title>
        <authorList>
            <person name="Backstrom D."/>
            <person name="Yutin N."/>
            <person name="Jorgensen S.L."/>
            <person name="Dharamshi J."/>
            <person name="Homa F."/>
            <person name="Zaremba-Niedwiedzka K."/>
            <person name="Spang A."/>
            <person name="Wolf Y.I."/>
            <person name="Koonin E.V."/>
            <person name="Ettema T.J."/>
        </authorList>
    </citation>
    <scope>NUCLEOTIDE SEQUENCE</scope>
</reference>
<evidence type="ECO:0000313" key="1">
    <source>
        <dbReference type="EMBL" id="QBK90822.1"/>
    </source>
</evidence>
<dbReference type="EMBL" id="MK500499">
    <property type="protein sequence ID" value="QBK90822.1"/>
    <property type="molecule type" value="Genomic_DNA"/>
</dbReference>
<name>A0A481Z5Z5_9VIRU</name>
<organism evidence="1">
    <name type="scientific">Pithovirus LCPAC201</name>
    <dbReference type="NCBI Taxonomy" id="2506591"/>
    <lineage>
        <taxon>Viruses</taxon>
        <taxon>Pithoviruses</taxon>
    </lineage>
</organism>
<protein>
    <submittedName>
        <fullName evidence="1">NUDIX hydrolase</fullName>
    </submittedName>
</protein>
<dbReference type="GO" id="GO:0016787">
    <property type="term" value="F:hydrolase activity"/>
    <property type="evidence" value="ECO:0007669"/>
    <property type="project" value="UniProtKB-KW"/>
</dbReference>
<gene>
    <name evidence="1" type="ORF">LCPAC201_01230</name>
</gene>
<keyword evidence="1" id="KW-0378">Hydrolase</keyword>
<sequence>MFRNDHSIFPSILLNDVPLTTFDHSKLGRSKWFNSLSTGALPINSSSIRMPKHPRPGSCPLPTYIIDKSGYQGDLGELNGEFSHQPLFPLESSPPVELIQRPDKNILSSSGKRISQPVNLSPLKITDEISDPSEPHWIVHRRHRKHKRNRGPKKRNTDKFSLVGQRVDPGGKVVRRHNTMRFGTVKSINWKINKPHRSGVIVYTVFEGTLLFGLGIDLIYDNITDFGGQVSYTEDRNAVVGGLREYHEETHGIFGKFSPEQVEDCKVALRNDMMVIFIPLEIYPEKASIQFLKEAKLSTEREIKELIWLNKKDLIKLITQGHIVKNRFGEKPKRIEIYNLLGDFMSQLHNTFHDFTLEL</sequence>